<accession>A0AAV3YZW0</accession>
<sequence>MEIGGNLMNITSCSKNPVPIVSDVIPKQQRISWTPTSLGASEYLDKLSENIRTSFVEQVGHSVRLGFFRAKAYQAGCDFHVSEAPELFFVICLVAAKRHYQPSPGFRALDH</sequence>
<dbReference type="EMBL" id="BLXT01001860">
    <property type="protein sequence ID" value="GFN88588.1"/>
    <property type="molecule type" value="Genomic_DNA"/>
</dbReference>
<evidence type="ECO:0000313" key="1">
    <source>
        <dbReference type="EMBL" id="GFN88588.1"/>
    </source>
</evidence>
<keyword evidence="2" id="KW-1185">Reference proteome</keyword>
<proteinExistence type="predicted"/>
<dbReference type="AlphaFoldDB" id="A0AAV3YZW0"/>
<comment type="caution">
    <text evidence="1">The sequence shown here is derived from an EMBL/GenBank/DDBJ whole genome shotgun (WGS) entry which is preliminary data.</text>
</comment>
<organism evidence="1 2">
    <name type="scientific">Plakobranchus ocellatus</name>
    <dbReference type="NCBI Taxonomy" id="259542"/>
    <lineage>
        <taxon>Eukaryota</taxon>
        <taxon>Metazoa</taxon>
        <taxon>Spiralia</taxon>
        <taxon>Lophotrochozoa</taxon>
        <taxon>Mollusca</taxon>
        <taxon>Gastropoda</taxon>
        <taxon>Heterobranchia</taxon>
        <taxon>Euthyneura</taxon>
        <taxon>Panpulmonata</taxon>
        <taxon>Sacoglossa</taxon>
        <taxon>Placobranchoidea</taxon>
        <taxon>Plakobranchidae</taxon>
        <taxon>Plakobranchus</taxon>
    </lineage>
</organism>
<dbReference type="Proteomes" id="UP000735302">
    <property type="component" value="Unassembled WGS sequence"/>
</dbReference>
<evidence type="ECO:0000313" key="2">
    <source>
        <dbReference type="Proteomes" id="UP000735302"/>
    </source>
</evidence>
<gene>
    <name evidence="1" type="ORF">PoB_001509400</name>
</gene>
<protein>
    <submittedName>
        <fullName evidence="1">Uncharacterized protein</fullName>
    </submittedName>
</protein>
<name>A0AAV3YZW0_9GAST</name>
<reference evidence="1 2" key="1">
    <citation type="journal article" date="2021" name="Elife">
        <title>Chloroplast acquisition without the gene transfer in kleptoplastic sea slugs, Plakobranchus ocellatus.</title>
        <authorList>
            <person name="Maeda T."/>
            <person name="Takahashi S."/>
            <person name="Yoshida T."/>
            <person name="Shimamura S."/>
            <person name="Takaki Y."/>
            <person name="Nagai Y."/>
            <person name="Toyoda A."/>
            <person name="Suzuki Y."/>
            <person name="Arimoto A."/>
            <person name="Ishii H."/>
            <person name="Satoh N."/>
            <person name="Nishiyama T."/>
            <person name="Hasebe M."/>
            <person name="Maruyama T."/>
            <person name="Minagawa J."/>
            <person name="Obokata J."/>
            <person name="Shigenobu S."/>
        </authorList>
    </citation>
    <scope>NUCLEOTIDE SEQUENCE [LARGE SCALE GENOMIC DNA]</scope>
</reference>